<name>A0ABQ7QC03_PLUXY</name>
<reference evidence="2 3" key="1">
    <citation type="submission" date="2021-06" db="EMBL/GenBank/DDBJ databases">
        <title>A haploid diamondback moth (Plutella xylostella L.) genome assembly resolves 31 chromosomes and identifies a diamide resistance mutation.</title>
        <authorList>
            <person name="Ward C.M."/>
            <person name="Perry K.D."/>
            <person name="Baker G."/>
            <person name="Powis K."/>
            <person name="Heckel D.G."/>
            <person name="Baxter S.W."/>
        </authorList>
    </citation>
    <scope>NUCLEOTIDE SEQUENCE [LARGE SCALE GENOMIC DNA]</scope>
    <source>
        <strain evidence="2 3">LV</strain>
        <tissue evidence="2">Single pupa</tissue>
    </source>
</reference>
<feature type="compositionally biased region" description="Low complexity" evidence="1">
    <location>
        <begin position="7"/>
        <end position="24"/>
    </location>
</feature>
<accession>A0ABQ7QC03</accession>
<comment type="caution">
    <text evidence="2">The sequence shown here is derived from an EMBL/GenBank/DDBJ whole genome shotgun (WGS) entry which is preliminary data.</text>
</comment>
<dbReference type="EMBL" id="JAHIBW010000018">
    <property type="protein sequence ID" value="KAG7302418.1"/>
    <property type="molecule type" value="Genomic_DNA"/>
</dbReference>
<sequence length="85" mass="9621">MGALHFQSNRSNSQAASSNRASSATFRLKVPGWSPVNASERPPPPPRRRRVPAAVSTTRRCRRKCQENDDWTRVTVHAHLQSTIW</sequence>
<protein>
    <submittedName>
        <fullName evidence="2">Uncharacterized protein</fullName>
    </submittedName>
</protein>
<keyword evidence="3" id="KW-1185">Reference proteome</keyword>
<dbReference type="Proteomes" id="UP000823941">
    <property type="component" value="Chromosome 18"/>
</dbReference>
<evidence type="ECO:0000313" key="3">
    <source>
        <dbReference type="Proteomes" id="UP000823941"/>
    </source>
</evidence>
<evidence type="ECO:0000313" key="2">
    <source>
        <dbReference type="EMBL" id="KAG7302418.1"/>
    </source>
</evidence>
<feature type="region of interest" description="Disordered" evidence="1">
    <location>
        <begin position="1"/>
        <end position="61"/>
    </location>
</feature>
<evidence type="ECO:0000256" key="1">
    <source>
        <dbReference type="SAM" id="MobiDB-lite"/>
    </source>
</evidence>
<organism evidence="2 3">
    <name type="scientific">Plutella xylostella</name>
    <name type="common">Diamondback moth</name>
    <name type="synonym">Plutella maculipennis</name>
    <dbReference type="NCBI Taxonomy" id="51655"/>
    <lineage>
        <taxon>Eukaryota</taxon>
        <taxon>Metazoa</taxon>
        <taxon>Ecdysozoa</taxon>
        <taxon>Arthropoda</taxon>
        <taxon>Hexapoda</taxon>
        <taxon>Insecta</taxon>
        <taxon>Pterygota</taxon>
        <taxon>Neoptera</taxon>
        <taxon>Endopterygota</taxon>
        <taxon>Lepidoptera</taxon>
        <taxon>Glossata</taxon>
        <taxon>Ditrysia</taxon>
        <taxon>Yponomeutoidea</taxon>
        <taxon>Plutellidae</taxon>
        <taxon>Plutella</taxon>
    </lineage>
</organism>
<gene>
    <name evidence="2" type="ORF">JYU34_013952</name>
</gene>
<proteinExistence type="predicted"/>